<reference evidence="2" key="1">
    <citation type="submission" date="2016-01" db="EMBL/GenBank/DDBJ databases">
        <authorList>
            <person name="Peeters C."/>
        </authorList>
    </citation>
    <scope>NUCLEOTIDE SEQUENCE [LARGE SCALE GENOMIC DNA]</scope>
    <source>
        <strain evidence="2">LMG 22940</strain>
    </source>
</reference>
<evidence type="ECO:0000259" key="1">
    <source>
        <dbReference type="PROSITE" id="PS50994"/>
    </source>
</evidence>
<sequence length="500" mass="57379">MSETRITDQQVRLYMNKRKHNTQEVAAAKVGMSSRTARRIERATRLPSQKAERDWRTRTDPFADVWEGEVVPLLRSAPRLIPVTILRKLQEDHPGRFPNSMRRTLERHISQWRALEGPGKEIFFPQEYLPGIRGLSDFTHMEKLCVTLGGVPFDHLLYHFVLAFSRWEYACVVDGGESFEALAAGLQNALWQAGGCPREHRSDSLSAAFRNLQEQEDFTPRYAALLEHYGMEGTRNNRGLGHENGSVESSHRYLKDAVDQALELRGHRDFADRASYDEFLRGVVMRRNRRNAAAFRVEREHLQDLPELRTTDFVEEEARVTRCSTFTVRNILYSAPSRLIGHLLKVRLYIDRLDCYLSGTLVHSTPRGSLAPGRSRGHAIDYRHFIDSLKRKPQAFKGLAFRDNLFPREAYRRTWEQLDTKLSQRSACKTMVGLLELAGNHGVEAQLAERLEALLELGELPDLKTLFDEFAPRLRECPVVVVEMPSAEVYDALLDEQVPV</sequence>
<dbReference type="InterPro" id="IPR001387">
    <property type="entry name" value="Cro/C1-type_HTH"/>
</dbReference>
<proteinExistence type="predicted"/>
<dbReference type="PANTHER" id="PTHR35004">
    <property type="entry name" value="TRANSPOSASE RV3428C-RELATED"/>
    <property type="match status" value="1"/>
</dbReference>
<dbReference type="Gene3D" id="3.30.420.10">
    <property type="entry name" value="Ribonuclease H-like superfamily/Ribonuclease H"/>
    <property type="match status" value="1"/>
</dbReference>
<keyword evidence="3" id="KW-1185">Reference proteome</keyword>
<feature type="domain" description="Integrase catalytic" evidence="1">
    <location>
        <begin position="126"/>
        <end position="314"/>
    </location>
</feature>
<dbReference type="GO" id="GO:0015074">
    <property type="term" value="P:DNA integration"/>
    <property type="evidence" value="ECO:0007669"/>
    <property type="project" value="InterPro"/>
</dbReference>
<evidence type="ECO:0000313" key="2">
    <source>
        <dbReference type="EMBL" id="SAL88156.1"/>
    </source>
</evidence>
<dbReference type="InterPro" id="IPR036397">
    <property type="entry name" value="RNaseH_sf"/>
</dbReference>
<name>A0A158L458_9BURK</name>
<dbReference type="PROSITE" id="PS50994">
    <property type="entry name" value="INTEGRASE"/>
    <property type="match status" value="1"/>
</dbReference>
<evidence type="ECO:0000313" key="3">
    <source>
        <dbReference type="Proteomes" id="UP000054770"/>
    </source>
</evidence>
<dbReference type="NCBIfam" id="NF033546">
    <property type="entry name" value="transpos_IS21"/>
    <property type="match status" value="1"/>
</dbReference>
<dbReference type="SUPFAM" id="SSF53098">
    <property type="entry name" value="Ribonuclease H-like"/>
    <property type="match status" value="1"/>
</dbReference>
<dbReference type="PANTHER" id="PTHR35004:SF7">
    <property type="entry name" value="INTEGRASE PROTEIN"/>
    <property type="match status" value="1"/>
</dbReference>
<comment type="caution">
    <text evidence="2">The sequence shown here is derived from an EMBL/GenBank/DDBJ whole genome shotgun (WGS) entry which is preliminary data.</text>
</comment>
<dbReference type="InterPro" id="IPR012337">
    <property type="entry name" value="RNaseH-like_sf"/>
</dbReference>
<gene>
    <name evidence="2" type="ORF">AWB68_08675</name>
</gene>
<dbReference type="Proteomes" id="UP000054770">
    <property type="component" value="Unassembled WGS sequence"/>
</dbReference>
<dbReference type="InterPro" id="IPR001584">
    <property type="entry name" value="Integrase_cat-core"/>
</dbReference>
<dbReference type="OrthoDB" id="8875582at2"/>
<organism evidence="2 3">
    <name type="scientific">Caballeronia choica</name>
    <dbReference type="NCBI Taxonomy" id="326476"/>
    <lineage>
        <taxon>Bacteria</taxon>
        <taxon>Pseudomonadati</taxon>
        <taxon>Pseudomonadota</taxon>
        <taxon>Betaproteobacteria</taxon>
        <taxon>Burkholderiales</taxon>
        <taxon>Burkholderiaceae</taxon>
        <taxon>Caballeronia</taxon>
    </lineage>
</organism>
<dbReference type="AlphaFoldDB" id="A0A158L458"/>
<dbReference type="GO" id="GO:0003676">
    <property type="term" value="F:nucleic acid binding"/>
    <property type="evidence" value="ECO:0007669"/>
    <property type="project" value="InterPro"/>
</dbReference>
<protein>
    <submittedName>
        <fullName evidence="2">Integrase catalytic region</fullName>
    </submittedName>
</protein>
<accession>A0A158L458</accession>
<dbReference type="EMBL" id="FCON02000369">
    <property type="protein sequence ID" value="SAL88156.1"/>
    <property type="molecule type" value="Genomic_DNA"/>
</dbReference>
<dbReference type="CDD" id="cd00093">
    <property type="entry name" value="HTH_XRE"/>
    <property type="match status" value="1"/>
</dbReference>